<organism evidence="1">
    <name type="scientific">Intestinibacter bartlettii</name>
    <dbReference type="NCBI Taxonomy" id="261299"/>
    <lineage>
        <taxon>Bacteria</taxon>
        <taxon>Bacillati</taxon>
        <taxon>Bacillota</taxon>
        <taxon>Clostridia</taxon>
        <taxon>Peptostreptococcales</taxon>
        <taxon>Peptostreptococcaceae</taxon>
        <taxon>Intestinibacter</taxon>
    </lineage>
</organism>
<protein>
    <submittedName>
        <fullName evidence="1">Uncharacterized protein</fullName>
    </submittedName>
</protein>
<dbReference type="InterPro" id="IPR013419">
    <property type="entry name" value="CRISPR-assoc_prot_Cas7/Csh2"/>
</dbReference>
<sequence length="292" mass="33862">MSNTKSREFLLIWDSIMSNPNGDMLNENRPRQDEVTGQLEVSDVRVKRFAREEWINKGAKVLVQTIEENGKIQTCQKRVETIQKSANIKDDDIEKYLTDNYIDVKLFGAVITKPKRDILGPLQVAWSKSVHEAQIKFMQGNAAYASSEGKSQASIWTKYISPYALFKTYAVYNNLVAKKQNINVEDKDIKSFIEALIDGMKHYRSTSKNQMPRLLVEVIYNNNKLDGELNYIDVIKDVEDEELRNIDQIQIDLLKLSKYYDLKKDDIEKIVIYTHPSVKLLNIDDRFELKTI</sequence>
<dbReference type="GO" id="GO:0043571">
    <property type="term" value="P:maintenance of CRISPR repeat elements"/>
    <property type="evidence" value="ECO:0007669"/>
    <property type="project" value="InterPro"/>
</dbReference>
<gene>
    <name evidence="1" type="ORF">IBLFYP30_02296</name>
</gene>
<dbReference type="EMBL" id="CACRUE010000033">
    <property type="protein sequence ID" value="VYU30193.1"/>
    <property type="molecule type" value="Genomic_DNA"/>
</dbReference>
<evidence type="ECO:0000313" key="1">
    <source>
        <dbReference type="EMBL" id="VYU30193.1"/>
    </source>
</evidence>
<dbReference type="NCBIfam" id="TIGR01595">
    <property type="entry name" value="cas_CT1132"/>
    <property type="match status" value="1"/>
</dbReference>
<dbReference type="RefSeq" id="WP_156531012.1">
    <property type="nucleotide sequence ID" value="NZ_BAABXU010000001.1"/>
</dbReference>
<name>A0A6N3DW10_9FIRM</name>
<dbReference type="NCBIfam" id="TIGR02590">
    <property type="entry name" value="cas_Csh2"/>
    <property type="match status" value="1"/>
</dbReference>
<dbReference type="Pfam" id="PF05107">
    <property type="entry name" value="Cas_Cas7"/>
    <property type="match status" value="1"/>
</dbReference>
<proteinExistence type="predicted"/>
<dbReference type="AlphaFoldDB" id="A0A6N3DW10"/>
<dbReference type="InterPro" id="IPR006482">
    <property type="entry name" value="Cas7_Csh2/Csh2"/>
</dbReference>
<accession>A0A6N3DW10</accession>
<reference evidence="1" key="1">
    <citation type="submission" date="2019-11" db="EMBL/GenBank/DDBJ databases">
        <authorList>
            <person name="Feng L."/>
        </authorList>
    </citation>
    <scope>NUCLEOTIDE SEQUENCE</scope>
    <source>
        <strain evidence="1">IbartlettiiLFYP30</strain>
    </source>
</reference>